<reference evidence="2 3" key="1">
    <citation type="submission" date="2016-04" db="EMBL/GenBank/DDBJ databases">
        <title>Complete genome sequence of Thermococcus siculi type strain RG-20.</title>
        <authorList>
            <person name="Oger P.M."/>
        </authorList>
    </citation>
    <scope>NUCLEOTIDE SEQUENCE [LARGE SCALE GENOMIC DNA]</scope>
    <source>
        <strain evidence="2 3">RG-20</strain>
    </source>
</reference>
<evidence type="ECO:0000313" key="3">
    <source>
        <dbReference type="Proteomes" id="UP000250125"/>
    </source>
</evidence>
<keyword evidence="1" id="KW-1133">Transmembrane helix</keyword>
<name>A0A2Z2MK22_9EURY</name>
<feature type="transmembrane region" description="Helical" evidence="1">
    <location>
        <begin position="770"/>
        <end position="787"/>
    </location>
</feature>
<dbReference type="Gene3D" id="2.60.40.10">
    <property type="entry name" value="Immunoglobulins"/>
    <property type="match status" value="2"/>
</dbReference>
<evidence type="ECO:0008006" key="4">
    <source>
        <dbReference type="Google" id="ProtNLM"/>
    </source>
</evidence>
<gene>
    <name evidence="2" type="ORF">A3L11_02455</name>
</gene>
<evidence type="ECO:0000256" key="1">
    <source>
        <dbReference type="SAM" id="Phobius"/>
    </source>
</evidence>
<proteinExistence type="predicted"/>
<keyword evidence="3" id="KW-1185">Reference proteome</keyword>
<dbReference type="AlphaFoldDB" id="A0A2Z2MK22"/>
<accession>A0A2Z2MK22</accession>
<dbReference type="PANTHER" id="PTHR35902">
    <property type="entry name" value="S-LAYER DOMAIN-LIKE PROTEIN-RELATED"/>
    <property type="match status" value="1"/>
</dbReference>
<organism evidence="2 3">
    <name type="scientific">Thermococcus siculi</name>
    <dbReference type="NCBI Taxonomy" id="72803"/>
    <lineage>
        <taxon>Archaea</taxon>
        <taxon>Methanobacteriati</taxon>
        <taxon>Methanobacteriota</taxon>
        <taxon>Thermococci</taxon>
        <taxon>Thermococcales</taxon>
        <taxon>Thermococcaceae</taxon>
        <taxon>Thermococcus</taxon>
    </lineage>
</organism>
<dbReference type="EMBL" id="CP015103">
    <property type="protein sequence ID" value="ASJ08148.1"/>
    <property type="molecule type" value="Genomic_DNA"/>
</dbReference>
<dbReference type="InterPro" id="IPR013783">
    <property type="entry name" value="Ig-like_fold"/>
</dbReference>
<sequence>MKRYGALLALILITGTLGGMPVFASDTGSPLFEGYLSKGEAVLIGPLMITLTDTQKDYGNGEYYAMLMIMKDGKILNAEEKTMLVPDPNKIQFLLLNPRFLVALAETQGYDLSECEEYVNDTPAFNACILANAYGFYQWLQTAPPRVLADAVILTIETHPELGINEEDVLMEVTYPEVTPVRENETIEVDVDGKKAYITVNEIYPNGARISVSGPSEWRTATLPGLIISSVEMPPTVHPGETVTVKIHLKNEGAMKVRYINVFVTPTPMSFNESSSIASAVSMALSQSGVAQSVFYPEGSVVKYLEYLEGKENATVTFRIKINPTADVGTYPLYVGVVYTTGLGANMKMIQSYNFVALTVKKSRMGFIEVTKVETEPGEISPGDRFKVRFTLVNTGEEPVKALSLRINSYKTPVQGQVENVDLSTLSQLPIQGVEGLSQNLEDYLNQLMQYLAKQNVEAFLPVGEDNVKYEAELMPGQNVTLEFTVKANERLSNGIYPLRVELKYTSEPDENEITDERLVGIEITGKPRLLLSRASTSPSKVLPGTDNVEIDFQIDNVGNGVARTVIVKPLLEWPFSFSESSDQLIGLGSLGKGDSAKGSFRVNVAENASSGTYEIPLLITYTNDLGMEGNVTLKVPVIIGSKPNIEVVGVRFEPEPRQGETVNVYITLKNTGGEKATSVLIEGIVKANQPFTLDKRTDYVGDLAPGATGEGVIALKIDKNAIPKDYSIQLRIRAVGDPNQGDDNVYVFEKSIPVEVRENTRTASNFRNLAIGMGIIVVVVVIYTYLRSRRG</sequence>
<dbReference type="Proteomes" id="UP000250125">
    <property type="component" value="Chromosome"/>
</dbReference>
<dbReference type="KEGG" id="tsl:A3L11_02455"/>
<keyword evidence="1" id="KW-0472">Membrane</keyword>
<dbReference type="GeneID" id="33317063"/>
<evidence type="ECO:0000313" key="2">
    <source>
        <dbReference type="EMBL" id="ASJ08148.1"/>
    </source>
</evidence>
<dbReference type="RefSeq" id="WP_088855386.1">
    <property type="nucleotide sequence ID" value="NZ_CP015103.1"/>
</dbReference>
<dbReference type="PANTHER" id="PTHR35902:SF3">
    <property type="entry name" value="NPCBM-ASSOCIATED, NEW3 DOMAIN OF ALPHA-GALACTOSIDASE"/>
    <property type="match status" value="1"/>
</dbReference>
<keyword evidence="1" id="KW-0812">Transmembrane</keyword>
<dbReference type="OrthoDB" id="56770at2157"/>
<protein>
    <recommendedName>
        <fullName evidence="4">S-layer protein</fullName>
    </recommendedName>
</protein>